<evidence type="ECO:0000256" key="1">
    <source>
        <dbReference type="ARBA" id="ARBA00006763"/>
    </source>
</evidence>
<dbReference type="EMBL" id="FOFR01000037">
    <property type="protein sequence ID" value="SES35137.1"/>
    <property type="molecule type" value="Genomic_DNA"/>
</dbReference>
<name>A0A1H9WN71_9PSEU</name>
<gene>
    <name evidence="3" type="ORF">SAMN05216188_13726</name>
</gene>
<proteinExistence type="inferred from homology"/>
<reference evidence="4" key="1">
    <citation type="submission" date="2016-10" db="EMBL/GenBank/DDBJ databases">
        <authorList>
            <person name="Varghese N."/>
            <person name="Submissions S."/>
        </authorList>
    </citation>
    <scope>NUCLEOTIDE SEQUENCE [LARGE SCALE GENOMIC DNA]</scope>
    <source>
        <strain evidence="4">CGMCC 4.3525</strain>
    </source>
</reference>
<dbReference type="NCBIfam" id="TIGR00730">
    <property type="entry name" value="Rossman fold protein, TIGR00730 family"/>
    <property type="match status" value="1"/>
</dbReference>
<evidence type="ECO:0000256" key="2">
    <source>
        <dbReference type="RuleBase" id="RU363015"/>
    </source>
</evidence>
<keyword evidence="2" id="KW-0378">Hydrolase</keyword>
<evidence type="ECO:0000313" key="3">
    <source>
        <dbReference type="EMBL" id="SES35137.1"/>
    </source>
</evidence>
<dbReference type="GO" id="GO:0102682">
    <property type="term" value="F:cytokinin riboside 5'-monophosphate phosphoribohydrolase activity"/>
    <property type="evidence" value="ECO:0007669"/>
    <property type="project" value="RHEA"/>
</dbReference>
<dbReference type="InterPro" id="IPR031100">
    <property type="entry name" value="LOG_fam"/>
</dbReference>
<protein>
    <recommendedName>
        <fullName evidence="2">Cytokinin riboside 5'-monophosphate phosphoribohydrolase</fullName>
        <ecNumber evidence="2">3.2.2.n1</ecNumber>
    </recommendedName>
</protein>
<dbReference type="Proteomes" id="UP000199352">
    <property type="component" value="Unassembled WGS sequence"/>
</dbReference>
<organism evidence="3 4">
    <name type="scientific">Lentzea xinjiangensis</name>
    <dbReference type="NCBI Taxonomy" id="402600"/>
    <lineage>
        <taxon>Bacteria</taxon>
        <taxon>Bacillati</taxon>
        <taxon>Actinomycetota</taxon>
        <taxon>Actinomycetes</taxon>
        <taxon>Pseudonocardiales</taxon>
        <taxon>Pseudonocardiaceae</taxon>
        <taxon>Lentzea</taxon>
    </lineage>
</organism>
<dbReference type="SUPFAM" id="SSF102405">
    <property type="entry name" value="MCP/YpsA-like"/>
    <property type="match status" value="1"/>
</dbReference>
<dbReference type="Pfam" id="PF03641">
    <property type="entry name" value="Lysine_decarbox"/>
    <property type="match status" value="1"/>
</dbReference>
<dbReference type="PANTHER" id="PTHR31223">
    <property type="entry name" value="LOG FAMILY PROTEIN YJL055W"/>
    <property type="match status" value="1"/>
</dbReference>
<dbReference type="GO" id="GO:0009691">
    <property type="term" value="P:cytokinin biosynthetic process"/>
    <property type="evidence" value="ECO:0007669"/>
    <property type="project" value="UniProtKB-UniRule"/>
</dbReference>
<keyword evidence="2" id="KW-0203">Cytokinin biosynthesis</keyword>
<accession>A0A1H9WN71</accession>
<dbReference type="GO" id="GO:0005829">
    <property type="term" value="C:cytosol"/>
    <property type="evidence" value="ECO:0007669"/>
    <property type="project" value="TreeGrafter"/>
</dbReference>
<comment type="catalytic activity">
    <reaction evidence="2">
        <text>N(6)-(dimethylallyl)adenosine 5'-phosphate + H2O = N(6)-dimethylallyladenine + D-ribose 5-phosphate</text>
        <dbReference type="Rhea" id="RHEA:48560"/>
        <dbReference type="ChEBI" id="CHEBI:15377"/>
        <dbReference type="ChEBI" id="CHEBI:17660"/>
        <dbReference type="ChEBI" id="CHEBI:57526"/>
        <dbReference type="ChEBI" id="CHEBI:78346"/>
        <dbReference type="EC" id="3.2.2.n1"/>
    </reaction>
</comment>
<dbReference type="AlphaFoldDB" id="A0A1H9WN71"/>
<evidence type="ECO:0000313" key="4">
    <source>
        <dbReference type="Proteomes" id="UP000199352"/>
    </source>
</evidence>
<dbReference type="PANTHER" id="PTHR31223:SF70">
    <property type="entry name" value="LOG FAMILY PROTEIN YJL055W"/>
    <property type="match status" value="1"/>
</dbReference>
<dbReference type="Gene3D" id="3.40.50.450">
    <property type="match status" value="1"/>
</dbReference>
<comment type="catalytic activity">
    <reaction evidence="2">
        <text>9-ribosyl-trans-zeatin 5'-phosphate + H2O = trans-zeatin + D-ribose 5-phosphate</text>
        <dbReference type="Rhea" id="RHEA:48564"/>
        <dbReference type="ChEBI" id="CHEBI:15377"/>
        <dbReference type="ChEBI" id="CHEBI:16522"/>
        <dbReference type="ChEBI" id="CHEBI:78346"/>
        <dbReference type="ChEBI" id="CHEBI:87947"/>
        <dbReference type="EC" id="3.2.2.n1"/>
    </reaction>
</comment>
<sequence>MPIVAGMTSIESRTITVFCGARPGSPAAAVAAERLGHAIGMGGHRLVYGAGGVGLMEVTARAAAAAGAVVTGVVPRFLYELDRVQQAVCTDLVVTDDMFERKRLMIDRADAFVALPGGFGTLDEVLEVIALAYLGQCPKPLALVDVDGHWDALCALFTDVHQRGFTRPGFDEYYQVTASPEAAVDFVTGVAARTSHDSAVTCLALAHSSGAD</sequence>
<dbReference type="InterPro" id="IPR005269">
    <property type="entry name" value="LOG"/>
</dbReference>
<keyword evidence="4" id="KW-1185">Reference proteome</keyword>
<comment type="similarity">
    <text evidence="1 2">Belongs to the LOG family.</text>
</comment>
<dbReference type="STRING" id="402600.SAMN05216188_13726"/>
<dbReference type="EC" id="3.2.2.n1" evidence="2"/>